<dbReference type="RefSeq" id="WP_311366267.1">
    <property type="nucleotide sequence ID" value="NZ_JAVRIC010000028.1"/>
</dbReference>
<dbReference type="InterPro" id="IPR036779">
    <property type="entry name" value="LysM_dom_sf"/>
</dbReference>
<name>A0ABU2WLV6_9GAMM</name>
<dbReference type="Pfam" id="PF01476">
    <property type="entry name" value="LysM"/>
    <property type="match status" value="3"/>
</dbReference>
<dbReference type="CDD" id="cd12797">
    <property type="entry name" value="M23_peptidase"/>
    <property type="match status" value="1"/>
</dbReference>
<dbReference type="CDD" id="cd00118">
    <property type="entry name" value="LysM"/>
    <property type="match status" value="3"/>
</dbReference>
<dbReference type="InterPro" id="IPR023346">
    <property type="entry name" value="Lysozyme-like_dom_sf"/>
</dbReference>
<evidence type="ECO:0000259" key="2">
    <source>
        <dbReference type="PROSITE" id="PS51782"/>
    </source>
</evidence>
<comment type="caution">
    <text evidence="3">The sequence shown here is derived from an EMBL/GenBank/DDBJ whole genome shotgun (WGS) entry which is preliminary data.</text>
</comment>
<protein>
    <submittedName>
        <fullName evidence="3">LysM peptidoglycan-binding domain-containing protein</fullName>
    </submittedName>
</protein>
<dbReference type="InterPro" id="IPR011055">
    <property type="entry name" value="Dup_hybrid_motif"/>
</dbReference>
<feature type="domain" description="LysM" evidence="2">
    <location>
        <begin position="3"/>
        <end position="48"/>
    </location>
</feature>
<dbReference type="Gene3D" id="3.10.350.10">
    <property type="entry name" value="LysM domain"/>
    <property type="match status" value="3"/>
</dbReference>
<dbReference type="Proteomes" id="UP001254608">
    <property type="component" value="Unassembled WGS sequence"/>
</dbReference>
<organism evidence="3 4">
    <name type="scientific">Banduia mediterranea</name>
    <dbReference type="NCBI Taxonomy" id="3075609"/>
    <lineage>
        <taxon>Bacteria</taxon>
        <taxon>Pseudomonadati</taxon>
        <taxon>Pseudomonadota</taxon>
        <taxon>Gammaproteobacteria</taxon>
        <taxon>Nevskiales</taxon>
        <taxon>Algiphilaceae</taxon>
        <taxon>Banduia</taxon>
    </lineage>
</organism>
<dbReference type="InterPro" id="IPR002477">
    <property type="entry name" value="Peptidoglycan-bd-like"/>
</dbReference>
<feature type="domain" description="LysM" evidence="2">
    <location>
        <begin position="59"/>
        <end position="104"/>
    </location>
</feature>
<dbReference type="SUPFAM" id="SSF51261">
    <property type="entry name" value="Duplicated hybrid motif"/>
    <property type="match status" value="1"/>
</dbReference>
<dbReference type="PANTHER" id="PTHR33734:SF22">
    <property type="entry name" value="MEMBRANE-BOUND LYTIC MUREIN TRANSGLYCOSYLASE D"/>
    <property type="match status" value="1"/>
</dbReference>
<proteinExistence type="predicted"/>
<dbReference type="Gene3D" id="1.10.101.10">
    <property type="entry name" value="PGBD-like superfamily/PGBD"/>
    <property type="match status" value="1"/>
</dbReference>
<reference evidence="3 4" key="1">
    <citation type="submission" date="2023-09" db="EMBL/GenBank/DDBJ databases">
        <authorList>
            <person name="Rey-Velasco X."/>
        </authorList>
    </citation>
    <scope>NUCLEOTIDE SEQUENCE [LARGE SCALE GENOMIC DNA]</scope>
    <source>
        <strain evidence="3 4">W345</strain>
    </source>
</reference>
<gene>
    <name evidence="3" type="ORF">RM530_16015</name>
</gene>
<dbReference type="PANTHER" id="PTHR33734">
    <property type="entry name" value="LYSM DOMAIN-CONTAINING GPI-ANCHORED PROTEIN 2"/>
    <property type="match status" value="1"/>
</dbReference>
<dbReference type="SUPFAM" id="SSF47090">
    <property type="entry name" value="PGBD-like"/>
    <property type="match status" value="1"/>
</dbReference>
<dbReference type="SUPFAM" id="SSF53955">
    <property type="entry name" value="Lysozyme-like"/>
    <property type="match status" value="1"/>
</dbReference>
<dbReference type="InterPro" id="IPR036365">
    <property type="entry name" value="PGBD-like_sf"/>
</dbReference>
<evidence type="ECO:0000313" key="4">
    <source>
        <dbReference type="Proteomes" id="UP001254608"/>
    </source>
</evidence>
<dbReference type="Pfam" id="PF01551">
    <property type="entry name" value="Peptidase_M23"/>
    <property type="match status" value="1"/>
</dbReference>
<dbReference type="EMBL" id="JAVRIC010000028">
    <property type="protein sequence ID" value="MDT0498855.1"/>
    <property type="molecule type" value="Genomic_DNA"/>
</dbReference>
<feature type="region of interest" description="Disordered" evidence="1">
    <location>
        <begin position="165"/>
        <end position="184"/>
    </location>
</feature>
<dbReference type="Gene3D" id="2.70.70.10">
    <property type="entry name" value="Glucose Permease (Domain IIA)"/>
    <property type="match status" value="1"/>
</dbReference>
<dbReference type="InterPro" id="IPR016047">
    <property type="entry name" value="M23ase_b-sheet_dom"/>
</dbReference>
<evidence type="ECO:0000256" key="1">
    <source>
        <dbReference type="SAM" id="MobiDB-lite"/>
    </source>
</evidence>
<dbReference type="InterPro" id="IPR036366">
    <property type="entry name" value="PGBDSf"/>
</dbReference>
<keyword evidence="4" id="KW-1185">Reference proteome</keyword>
<dbReference type="SUPFAM" id="SSF54106">
    <property type="entry name" value="LysM domain"/>
    <property type="match status" value="3"/>
</dbReference>
<dbReference type="InterPro" id="IPR018392">
    <property type="entry name" value="LysM"/>
</dbReference>
<dbReference type="Pfam" id="PF01471">
    <property type="entry name" value="PG_binding_1"/>
    <property type="match status" value="1"/>
</dbReference>
<feature type="domain" description="LysM" evidence="2">
    <location>
        <begin position="118"/>
        <end position="162"/>
    </location>
</feature>
<dbReference type="SMART" id="SM00257">
    <property type="entry name" value="LysM"/>
    <property type="match status" value="3"/>
</dbReference>
<accession>A0ABU2WLV6</accession>
<sequence>MTSSYEVQSGDTLSGIASRSGSSVDALLAANPQIDDPDRILVGQRINLDGGEQLANAELTHVVRQGETLSGIAQQYGIGVPDLTAANPQISNPDLIYPDDRINVPVGAGDRPSGSAASTYIVQPGDTLSGIAAQRGSSAAAIAAANGIANPDLIYPGDTLVVPGSSAAPPNGPTVPAPETGTPNAPPGAGEFNYEQIAGVAGNANVTPEFIAEVEAMAQRLDTRPEYLMAVMSFETGGSFSPSVQNPVSDATGLIQFLPSTARGLGTSVAELKGMTATQQLSVVDQYFQQYEGRLGSLEGVYTSVLSGTARPDPEAVLFSQGTAAYTQNSGLDFNSDGRITSGEATSAVASRLYGSVSAVQQQLMDRGYGHGAGFVDGQFGPDTAAAIRDFQQANGLNATGLLDDATGRVLFAADVAPASHGPGAAPEYDPYTVYSTGGGTVRITDPSQLRPHHDYQTQLREGQTLEVRDVTIAHAGQAHNTQTIPAPVSGEVVSAGPMGTAGNAVVLRGDDGGLVYLFHMARVDVSAGDRVNYGDAVGIQGTTGHSTGEHVHIEASSATIDRWVGDLLDGRFDGAAH</sequence>
<evidence type="ECO:0000313" key="3">
    <source>
        <dbReference type="EMBL" id="MDT0498855.1"/>
    </source>
</evidence>
<dbReference type="PROSITE" id="PS51782">
    <property type="entry name" value="LYSM"/>
    <property type="match status" value="3"/>
</dbReference>
<dbReference type="Gene3D" id="1.10.530.10">
    <property type="match status" value="1"/>
</dbReference>